<dbReference type="Pfam" id="PF00249">
    <property type="entry name" value="Myb_DNA-binding"/>
    <property type="match status" value="2"/>
</dbReference>
<keyword evidence="6" id="KW-0539">Nucleus</keyword>
<dbReference type="PROSITE" id="PS51293">
    <property type="entry name" value="SANT"/>
    <property type="match status" value="1"/>
</dbReference>
<keyword evidence="5" id="KW-0804">Transcription</keyword>
<dbReference type="EMBL" id="OU466862">
    <property type="protein sequence ID" value="CAH2073132.1"/>
    <property type="molecule type" value="Genomic_DNA"/>
</dbReference>
<dbReference type="PANTHER" id="PTHR45614">
    <property type="entry name" value="MYB PROTEIN-RELATED"/>
    <property type="match status" value="1"/>
</dbReference>
<dbReference type="GO" id="GO:0005634">
    <property type="term" value="C:nucleus"/>
    <property type="evidence" value="ECO:0007669"/>
    <property type="project" value="UniProtKB-SubCell"/>
</dbReference>
<evidence type="ECO:0000256" key="4">
    <source>
        <dbReference type="ARBA" id="ARBA00023125"/>
    </source>
</evidence>
<dbReference type="SUPFAM" id="SSF46689">
    <property type="entry name" value="Homeodomain-like"/>
    <property type="match status" value="1"/>
</dbReference>
<keyword evidence="3" id="KW-0805">Transcription regulation</keyword>
<evidence type="ECO:0000256" key="1">
    <source>
        <dbReference type="ARBA" id="ARBA00004123"/>
    </source>
</evidence>
<dbReference type="FunFam" id="1.10.10.60:FF:000010">
    <property type="entry name" value="Transcriptional activator Myb isoform A"/>
    <property type="match status" value="1"/>
</dbReference>
<feature type="domain" description="HTH myb-type" evidence="10">
    <location>
        <begin position="192"/>
        <end position="246"/>
    </location>
</feature>
<evidence type="ECO:0000256" key="7">
    <source>
        <dbReference type="SAM" id="MobiDB-lite"/>
    </source>
</evidence>
<keyword evidence="4" id="KW-0238">DNA-binding</keyword>
<dbReference type="SMART" id="SM00717">
    <property type="entry name" value="SANT"/>
    <property type="match status" value="2"/>
</dbReference>
<feature type="compositionally biased region" description="Basic residues" evidence="7">
    <location>
        <begin position="240"/>
        <end position="253"/>
    </location>
</feature>
<dbReference type="GO" id="GO:0000978">
    <property type="term" value="F:RNA polymerase II cis-regulatory region sequence-specific DNA binding"/>
    <property type="evidence" value="ECO:0007669"/>
    <property type="project" value="TreeGrafter"/>
</dbReference>
<dbReference type="Proteomes" id="UP000836841">
    <property type="component" value="Chromosome 6"/>
</dbReference>
<feature type="domain" description="Myb-like" evidence="8">
    <location>
        <begin position="192"/>
        <end position="242"/>
    </location>
</feature>
<dbReference type="InterPro" id="IPR009057">
    <property type="entry name" value="Homeodomain-like_sf"/>
</dbReference>
<dbReference type="FunFam" id="1.10.10.60:FF:000381">
    <property type="entry name" value="Transcription factor MYB119"/>
    <property type="match status" value="1"/>
</dbReference>
<dbReference type="InterPro" id="IPR017930">
    <property type="entry name" value="Myb_dom"/>
</dbReference>
<dbReference type="PROSITE" id="PS50090">
    <property type="entry name" value="MYB_LIKE"/>
    <property type="match status" value="2"/>
</dbReference>
<comment type="subcellular location">
    <subcellularLocation>
        <location evidence="1">Nucleus</location>
    </subcellularLocation>
</comment>
<dbReference type="InterPro" id="IPR050560">
    <property type="entry name" value="MYB_TF"/>
</dbReference>
<sequence>MEDRRTQEKILVHGAALPLTSVERFLYGQKKDALFPKKQDLSIDPQILKTTRAIDKKKNMTFGPRKEKTLAASGGNRNVFGEMIVKDATRDYPKSTTCKDITKKRPYKYLIKGQWTAEEETGKYILSIHQTSICECICTYNNSICALHTYIMCRKLIRLVTQHGERKWAMISENLEGRAGKQCRERWHNHLRPDIKKDSWSEEEEMVLVEAHTRIGNKWAEIAKHIQGRTENSIKNHWNATKRRQNSKRKHKLSKDDMDDLTPSAKRPCVLQDYIRSIEKNEKDNGKNIIITTSTGGNNVLATSNLDQFYSDGDSTSSLLDDPYDEELVFLKNMFANHSVSLENIDLSQGLDEISQSSSSGFMIKSPNPRPNLNNNFVGIQHGTMVTDPTSTTQLASDIYLSDLLNGTASSSSSSFLSSSNIDHGGENELLQANSGSERREMDLIEMLSGSTRASNIWFPLF</sequence>
<evidence type="ECO:0000256" key="5">
    <source>
        <dbReference type="ARBA" id="ARBA00023163"/>
    </source>
</evidence>
<evidence type="ECO:0000259" key="9">
    <source>
        <dbReference type="PROSITE" id="PS51293"/>
    </source>
</evidence>
<reference evidence="11 12" key="1">
    <citation type="submission" date="2022-03" db="EMBL/GenBank/DDBJ databases">
        <authorList>
            <person name="Nunn A."/>
            <person name="Chopra R."/>
            <person name="Nunn A."/>
            <person name="Contreras Garrido A."/>
        </authorList>
    </citation>
    <scope>NUCLEOTIDE SEQUENCE [LARGE SCALE GENOMIC DNA]</scope>
</reference>
<accession>A0AAU9SZA4</accession>
<feature type="domain" description="Myb-like" evidence="8">
    <location>
        <begin position="154"/>
        <end position="191"/>
    </location>
</feature>
<evidence type="ECO:0000256" key="6">
    <source>
        <dbReference type="ARBA" id="ARBA00023242"/>
    </source>
</evidence>
<protein>
    <submittedName>
        <fullName evidence="11">Uncharacterized protein</fullName>
    </submittedName>
</protein>
<dbReference type="PANTHER" id="PTHR45614:SF218">
    <property type="entry name" value="TRANSCRIPTION FACTOR MYB119-RELATED"/>
    <property type="match status" value="1"/>
</dbReference>
<dbReference type="InterPro" id="IPR017884">
    <property type="entry name" value="SANT_dom"/>
</dbReference>
<dbReference type="CDD" id="cd00167">
    <property type="entry name" value="SANT"/>
    <property type="match status" value="2"/>
</dbReference>
<evidence type="ECO:0000313" key="11">
    <source>
        <dbReference type="EMBL" id="CAH2073132.1"/>
    </source>
</evidence>
<evidence type="ECO:0000259" key="8">
    <source>
        <dbReference type="PROSITE" id="PS50090"/>
    </source>
</evidence>
<dbReference type="GO" id="GO:0000981">
    <property type="term" value="F:DNA-binding transcription factor activity, RNA polymerase II-specific"/>
    <property type="evidence" value="ECO:0007669"/>
    <property type="project" value="TreeGrafter"/>
</dbReference>
<feature type="domain" description="HTH myb-type" evidence="10">
    <location>
        <begin position="154"/>
        <end position="191"/>
    </location>
</feature>
<dbReference type="Gene3D" id="1.10.10.60">
    <property type="entry name" value="Homeodomain-like"/>
    <property type="match status" value="2"/>
</dbReference>
<dbReference type="AlphaFoldDB" id="A0AAU9SZA4"/>
<evidence type="ECO:0000313" key="12">
    <source>
        <dbReference type="Proteomes" id="UP000836841"/>
    </source>
</evidence>
<organism evidence="11 12">
    <name type="scientific">Thlaspi arvense</name>
    <name type="common">Field penny-cress</name>
    <dbReference type="NCBI Taxonomy" id="13288"/>
    <lineage>
        <taxon>Eukaryota</taxon>
        <taxon>Viridiplantae</taxon>
        <taxon>Streptophyta</taxon>
        <taxon>Embryophyta</taxon>
        <taxon>Tracheophyta</taxon>
        <taxon>Spermatophyta</taxon>
        <taxon>Magnoliopsida</taxon>
        <taxon>eudicotyledons</taxon>
        <taxon>Gunneridae</taxon>
        <taxon>Pentapetalae</taxon>
        <taxon>rosids</taxon>
        <taxon>malvids</taxon>
        <taxon>Brassicales</taxon>
        <taxon>Brassicaceae</taxon>
        <taxon>Thlaspideae</taxon>
        <taxon>Thlaspi</taxon>
    </lineage>
</organism>
<keyword evidence="12" id="KW-1185">Reference proteome</keyword>
<evidence type="ECO:0000259" key="10">
    <source>
        <dbReference type="PROSITE" id="PS51294"/>
    </source>
</evidence>
<proteinExistence type="predicted"/>
<feature type="domain" description="SANT" evidence="9">
    <location>
        <begin position="195"/>
        <end position="246"/>
    </location>
</feature>
<dbReference type="PROSITE" id="PS51294">
    <property type="entry name" value="HTH_MYB"/>
    <property type="match status" value="2"/>
</dbReference>
<evidence type="ECO:0000256" key="2">
    <source>
        <dbReference type="ARBA" id="ARBA00022737"/>
    </source>
</evidence>
<evidence type="ECO:0000256" key="3">
    <source>
        <dbReference type="ARBA" id="ARBA00023015"/>
    </source>
</evidence>
<keyword evidence="2" id="KW-0677">Repeat</keyword>
<feature type="region of interest" description="Disordered" evidence="7">
    <location>
        <begin position="240"/>
        <end position="262"/>
    </location>
</feature>
<gene>
    <name evidence="11" type="ORF">TAV2_LOCUS21488</name>
</gene>
<dbReference type="InterPro" id="IPR001005">
    <property type="entry name" value="SANT/Myb"/>
</dbReference>
<name>A0AAU9SZA4_THLAR</name>